<dbReference type="Pfam" id="PF21247">
    <property type="entry name" value="Fic-like_C"/>
    <property type="match status" value="1"/>
</dbReference>
<accession>A0A1Q2GW98</accession>
<dbReference type="Proteomes" id="UP000188243">
    <property type="component" value="Chromosome"/>
</dbReference>
<dbReference type="PANTHER" id="PTHR13504">
    <property type="entry name" value="FIDO DOMAIN-CONTAINING PROTEIN DDB_G0283145"/>
    <property type="match status" value="1"/>
</dbReference>
<reference evidence="4 5" key="1">
    <citation type="submission" date="2017-02" db="EMBL/GenBank/DDBJ databases">
        <title>Complete genome sequence of the cold-active Pseudoalteromonas aliena strain EH1 isolated from Arctic seawater.</title>
        <authorList>
            <person name="Kim E."/>
            <person name="Heo E."/>
            <person name="Kim H."/>
            <person name="Kim D."/>
        </authorList>
    </citation>
    <scope>NUCLEOTIDE SEQUENCE [LARGE SCALE GENOMIC DNA]</scope>
    <source>
        <strain evidence="4 5">EH1</strain>
    </source>
</reference>
<dbReference type="InterPro" id="IPR040198">
    <property type="entry name" value="Fido_containing"/>
</dbReference>
<dbReference type="InterPro" id="IPR003812">
    <property type="entry name" value="Fido"/>
</dbReference>
<dbReference type="AlphaFoldDB" id="A0A1Q2GW98"/>
<dbReference type="EMBL" id="CP019628">
    <property type="protein sequence ID" value="AQP99389.1"/>
    <property type="molecule type" value="Genomic_DNA"/>
</dbReference>
<dbReference type="Gene3D" id="1.10.3290.10">
    <property type="entry name" value="Fido-like domain"/>
    <property type="match status" value="1"/>
</dbReference>
<evidence type="ECO:0000313" key="5">
    <source>
        <dbReference type="Proteomes" id="UP000188243"/>
    </source>
</evidence>
<evidence type="ECO:0000256" key="2">
    <source>
        <dbReference type="SAM" id="MobiDB-lite"/>
    </source>
</evidence>
<dbReference type="RefSeq" id="WP_077536072.1">
    <property type="nucleotide sequence ID" value="NZ_CP019628.1"/>
</dbReference>
<feature type="active site" evidence="1">
    <location>
        <position position="175"/>
    </location>
</feature>
<feature type="compositionally biased region" description="Pro residues" evidence="2">
    <location>
        <begin position="258"/>
        <end position="268"/>
    </location>
</feature>
<dbReference type="STRING" id="247523.B0W48_05985"/>
<feature type="region of interest" description="Disordered" evidence="2">
    <location>
        <begin position="252"/>
        <end position="271"/>
    </location>
</feature>
<organism evidence="4 5">
    <name type="scientific">Pseudoalteromonas aliena</name>
    <dbReference type="NCBI Taxonomy" id="247523"/>
    <lineage>
        <taxon>Bacteria</taxon>
        <taxon>Pseudomonadati</taxon>
        <taxon>Pseudomonadota</taxon>
        <taxon>Gammaproteobacteria</taxon>
        <taxon>Alteromonadales</taxon>
        <taxon>Pseudoalteromonadaceae</taxon>
        <taxon>Pseudoalteromonas</taxon>
    </lineage>
</organism>
<dbReference type="SUPFAM" id="SSF140931">
    <property type="entry name" value="Fic-like"/>
    <property type="match status" value="1"/>
</dbReference>
<dbReference type="KEGG" id="paln:B0W48_05985"/>
<gene>
    <name evidence="4" type="ORF">B0W48_05985</name>
</gene>
<dbReference type="InterPro" id="IPR049514">
    <property type="entry name" value="Fic-like_C"/>
</dbReference>
<dbReference type="Pfam" id="PF02661">
    <property type="entry name" value="Fic"/>
    <property type="match status" value="1"/>
</dbReference>
<protein>
    <recommendedName>
        <fullName evidence="3">Fido domain-containing protein</fullName>
    </recommendedName>
</protein>
<evidence type="ECO:0000256" key="1">
    <source>
        <dbReference type="PIRSR" id="PIRSR640198-1"/>
    </source>
</evidence>
<dbReference type="PANTHER" id="PTHR13504:SF38">
    <property type="entry name" value="FIDO DOMAIN-CONTAINING PROTEIN"/>
    <property type="match status" value="1"/>
</dbReference>
<name>A0A1Q2GW98_9GAMM</name>
<evidence type="ECO:0000259" key="3">
    <source>
        <dbReference type="PROSITE" id="PS51459"/>
    </source>
</evidence>
<dbReference type="PROSITE" id="PS51459">
    <property type="entry name" value="FIDO"/>
    <property type="match status" value="1"/>
</dbReference>
<dbReference type="InterPro" id="IPR036597">
    <property type="entry name" value="Fido-like_dom_sf"/>
</dbReference>
<proteinExistence type="predicted"/>
<evidence type="ECO:0000313" key="4">
    <source>
        <dbReference type="EMBL" id="AQP99389.1"/>
    </source>
</evidence>
<feature type="domain" description="Fido" evidence="3">
    <location>
        <begin position="99"/>
        <end position="238"/>
    </location>
</feature>
<sequence length="336" mass="38232">MSHFQPPFTITAKIIHYISDIAEALGKLSVFYNKNDIHQDRENIVKNQVQNTLAIADSDLTNPHINTPHRDNGHLVAEIAQEKNDIANTYNQLDNWDTNLCNDFLSAHKTLTLSRGSNAGHYRTSNVDKGKRLQMAPQALHIPQMMEELFSWLASSNQHPLIKSSVFHYELKFIHPFVDGNSRIGCIWQTQMLKQWNPLFTLIPIEGIVATSEEQYRAAISNSTETGDSCAFIEYILENVLRAVLTFSDSLSDKKPTPQQPPPTPKPQQTPQVKALINVLFQAGDSLNRKQLQAKLNLKDRKHFRERYLKPAIDAALIEMTIPDKPNSKLQKYRLV</sequence>